<dbReference type="InterPro" id="IPR050209">
    <property type="entry name" value="Rab_GTPases_membrane_traffic"/>
</dbReference>
<feature type="non-terminal residue" evidence="2">
    <location>
        <position position="143"/>
    </location>
</feature>
<dbReference type="InterPro" id="IPR001806">
    <property type="entry name" value="Small_GTPase"/>
</dbReference>
<dbReference type="EMBL" id="BKCJ011116483">
    <property type="protein sequence ID" value="GFC88610.1"/>
    <property type="molecule type" value="Genomic_DNA"/>
</dbReference>
<feature type="non-terminal residue" evidence="2">
    <location>
        <position position="1"/>
    </location>
</feature>
<organism evidence="2">
    <name type="scientific">Tanacetum cinerariifolium</name>
    <name type="common">Dalmatian daisy</name>
    <name type="synonym">Chrysanthemum cinerariifolium</name>
    <dbReference type="NCBI Taxonomy" id="118510"/>
    <lineage>
        <taxon>Eukaryota</taxon>
        <taxon>Viridiplantae</taxon>
        <taxon>Streptophyta</taxon>
        <taxon>Embryophyta</taxon>
        <taxon>Tracheophyta</taxon>
        <taxon>Spermatophyta</taxon>
        <taxon>Magnoliopsida</taxon>
        <taxon>eudicotyledons</taxon>
        <taxon>Gunneridae</taxon>
        <taxon>Pentapetalae</taxon>
        <taxon>asterids</taxon>
        <taxon>campanulids</taxon>
        <taxon>Asterales</taxon>
        <taxon>Asteraceae</taxon>
        <taxon>Asteroideae</taxon>
        <taxon>Anthemideae</taxon>
        <taxon>Anthemidinae</taxon>
        <taxon>Tanacetum</taxon>
    </lineage>
</organism>
<evidence type="ECO:0000256" key="1">
    <source>
        <dbReference type="SAM" id="MobiDB-lite"/>
    </source>
</evidence>
<comment type="caution">
    <text evidence="2">The sequence shown here is derived from an EMBL/GenBank/DDBJ whole genome shotgun (WGS) entry which is preliminary data.</text>
</comment>
<proteinExistence type="predicted"/>
<dbReference type="GO" id="GO:0003924">
    <property type="term" value="F:GTPase activity"/>
    <property type="evidence" value="ECO:0007669"/>
    <property type="project" value="InterPro"/>
</dbReference>
<dbReference type="Gene3D" id="3.40.50.300">
    <property type="entry name" value="P-loop containing nucleotide triphosphate hydrolases"/>
    <property type="match status" value="1"/>
</dbReference>
<accession>A0A699RPZ4</accession>
<gene>
    <name evidence="2" type="ORF">Tci_860580</name>
</gene>
<dbReference type="AlphaFoldDB" id="A0A699RPZ4"/>
<dbReference type="PRINTS" id="PR00449">
    <property type="entry name" value="RASTRNSFRMNG"/>
</dbReference>
<dbReference type="PROSITE" id="PS51421">
    <property type="entry name" value="RAS"/>
    <property type="match status" value="1"/>
</dbReference>
<dbReference type="InterPro" id="IPR027417">
    <property type="entry name" value="P-loop_NTPase"/>
</dbReference>
<dbReference type="Pfam" id="PF00071">
    <property type="entry name" value="Ras"/>
    <property type="match status" value="1"/>
</dbReference>
<sequence>VTYENVEHWIKEVKAHTDPGIVVMLVGNKADLGHLRAITTDDAKAFAERENFLFMEASARDALNVNNAFTELFTQIYRKARSTHATNTTPTKATNRKESGATCTNSSLGRRRDKEDASQSNTRGKQARQILDTYELFQQMNPK</sequence>
<feature type="compositionally biased region" description="Low complexity" evidence="1">
    <location>
        <begin position="83"/>
        <end position="93"/>
    </location>
</feature>
<dbReference type="SMART" id="SM00175">
    <property type="entry name" value="RAB"/>
    <property type="match status" value="1"/>
</dbReference>
<dbReference type="PROSITE" id="PS51419">
    <property type="entry name" value="RAB"/>
    <property type="match status" value="1"/>
</dbReference>
<reference evidence="2" key="1">
    <citation type="journal article" date="2019" name="Sci. Rep.">
        <title>Draft genome of Tanacetum cinerariifolium, the natural source of mosquito coil.</title>
        <authorList>
            <person name="Yamashiro T."/>
            <person name="Shiraishi A."/>
            <person name="Satake H."/>
            <person name="Nakayama K."/>
        </authorList>
    </citation>
    <scope>NUCLEOTIDE SEQUENCE</scope>
</reference>
<dbReference type="SUPFAM" id="SSF52540">
    <property type="entry name" value="P-loop containing nucleoside triphosphate hydrolases"/>
    <property type="match status" value="1"/>
</dbReference>
<dbReference type="GO" id="GO:0005525">
    <property type="term" value="F:GTP binding"/>
    <property type="evidence" value="ECO:0007669"/>
    <property type="project" value="InterPro"/>
</dbReference>
<dbReference type="PANTHER" id="PTHR47979">
    <property type="entry name" value="DRAB11-RELATED"/>
    <property type="match status" value="1"/>
</dbReference>
<feature type="region of interest" description="Disordered" evidence="1">
    <location>
        <begin position="80"/>
        <end position="128"/>
    </location>
</feature>
<protein>
    <submittedName>
        <fullName evidence="2">Ras-related protein RABA1f</fullName>
    </submittedName>
</protein>
<evidence type="ECO:0000313" key="2">
    <source>
        <dbReference type="EMBL" id="GFC88610.1"/>
    </source>
</evidence>
<name>A0A699RPZ4_TANCI</name>